<accession>A0A5J4KVF9</accession>
<keyword evidence="2" id="KW-1185">Reference proteome</keyword>
<proteinExistence type="predicted"/>
<dbReference type="Proteomes" id="UP000326912">
    <property type="component" value="Unassembled WGS sequence"/>
</dbReference>
<evidence type="ECO:0000313" key="1">
    <source>
        <dbReference type="EMBL" id="GER90089.1"/>
    </source>
</evidence>
<comment type="caution">
    <text evidence="1">The sequence shown here is derived from an EMBL/GenBank/DDBJ whole genome shotgun (WGS) entry which is preliminary data.</text>
</comment>
<dbReference type="RefSeq" id="WP_151757870.1">
    <property type="nucleotide sequence ID" value="NZ_BKZW01000002.1"/>
</dbReference>
<dbReference type="AlphaFoldDB" id="A0A5J4KVF9"/>
<reference evidence="1 2" key="1">
    <citation type="submission" date="2019-10" db="EMBL/GenBank/DDBJ databases">
        <title>Dictyobacter vulcani sp. nov., within the class Ktedonobacteria, isolated from soil of volcanic Mt. Zao.</title>
        <authorList>
            <person name="Zheng Y."/>
            <person name="Wang C.M."/>
            <person name="Sakai Y."/>
            <person name="Abe K."/>
            <person name="Yokota A."/>
            <person name="Yabe S."/>
        </authorList>
    </citation>
    <scope>NUCLEOTIDE SEQUENCE [LARGE SCALE GENOMIC DNA]</scope>
    <source>
        <strain evidence="1 2">W12</strain>
    </source>
</reference>
<dbReference type="EMBL" id="BKZW01000002">
    <property type="protein sequence ID" value="GER90089.1"/>
    <property type="molecule type" value="Genomic_DNA"/>
</dbReference>
<gene>
    <name evidence="1" type="ORF">KDW_42510</name>
</gene>
<organism evidence="1 2">
    <name type="scientific">Dictyobacter vulcani</name>
    <dbReference type="NCBI Taxonomy" id="2607529"/>
    <lineage>
        <taxon>Bacteria</taxon>
        <taxon>Bacillati</taxon>
        <taxon>Chloroflexota</taxon>
        <taxon>Ktedonobacteria</taxon>
        <taxon>Ktedonobacterales</taxon>
        <taxon>Dictyobacteraceae</taxon>
        <taxon>Dictyobacter</taxon>
    </lineage>
</organism>
<evidence type="ECO:0000313" key="2">
    <source>
        <dbReference type="Proteomes" id="UP000326912"/>
    </source>
</evidence>
<sequence>MLIPRSVHAHLVERFIFNFRMRPEVLKSHLPVCSLQPQVIQGWSVVSFCLLKLDHVMLSPLPAWPGLKTISCAYRCGVIDTSGAVPEPAVYVLERYTDCMLISHLDPWIFLDSMPQVRSTLRLEGAARTMHVYHRELGPVFAASVEPSVNPQKLDSQVFDSLAAFTHFMQQGVISYTPATSENRLSRVDLQKKDTHYEVLNATVLHNSLNACWPEAGLIFDSAIRATGGVYKWTYRGLVERGCSHVWAGEK</sequence>
<protein>
    <submittedName>
        <fullName evidence="1">Uncharacterized protein</fullName>
    </submittedName>
</protein>
<name>A0A5J4KVF9_9CHLR</name>